<feature type="compositionally biased region" description="Basic and acidic residues" evidence="1">
    <location>
        <begin position="11"/>
        <end position="20"/>
    </location>
</feature>
<accession>K5XUP5</accession>
<sequence>MSAVRMVLEGSGEKSARGDAGHVHLVGALGDEKGSAGDEGGDDDQDGEDGEERGRHVVERSKGCGKKPTMALGFDVPEAYILALFFQTLFYGIFLTLFVILSFMLFHPAFTCPSHRTVIAPASIVMMILASVHLILAVVRAIEAFIMHPDAKQYYEDFTHPVQIVKTCTFVAQALVGDGIMIWRCYVIYSHRKVVLMVGLLPLILNTAVAGVAIKDYAKEDQAFFEIPGRWLPIFIALTLAINTLCSAAIVFKIYTTASKSRVIRKFHPIISATIESGFLYVSEIVALIITFTLKTPAVYIVLEIFVPVVGIVFTLMMLQIYLHLSRSARTTPNNLFEQTNTLPTLGTLPRWRQYMTSLTERQQQEYSDSRLTQPARIYSTNQASVSSDIDIQVKGKTV</sequence>
<organism evidence="3 4">
    <name type="scientific">Agaricus bisporus var. burnettii (strain JB137-S8 / ATCC MYA-4627 / FGSC 10392)</name>
    <name type="common">White button mushroom</name>
    <dbReference type="NCBI Taxonomy" id="597362"/>
    <lineage>
        <taxon>Eukaryota</taxon>
        <taxon>Fungi</taxon>
        <taxon>Dikarya</taxon>
        <taxon>Basidiomycota</taxon>
        <taxon>Agaricomycotina</taxon>
        <taxon>Agaricomycetes</taxon>
        <taxon>Agaricomycetidae</taxon>
        <taxon>Agaricales</taxon>
        <taxon>Agaricineae</taxon>
        <taxon>Agaricaceae</taxon>
        <taxon>Agaricus</taxon>
    </lineage>
</organism>
<feature type="region of interest" description="Disordered" evidence="1">
    <location>
        <begin position="30"/>
        <end position="63"/>
    </location>
</feature>
<name>K5XUP5_AGABU</name>
<dbReference type="AlphaFoldDB" id="K5XUP5"/>
<feature type="compositionally biased region" description="Acidic residues" evidence="1">
    <location>
        <begin position="39"/>
        <end position="51"/>
    </location>
</feature>
<proteinExistence type="predicted"/>
<protein>
    <submittedName>
        <fullName evidence="3">Uncharacterized protein</fullName>
    </submittedName>
</protein>
<evidence type="ECO:0000256" key="1">
    <source>
        <dbReference type="SAM" id="MobiDB-lite"/>
    </source>
</evidence>
<dbReference type="GeneID" id="18822383"/>
<feature type="compositionally biased region" description="Basic and acidic residues" evidence="1">
    <location>
        <begin position="52"/>
        <end position="62"/>
    </location>
</feature>
<dbReference type="HOGENOM" id="CLU_044614_3_3_1"/>
<keyword evidence="2" id="KW-1133">Transmembrane helix</keyword>
<feature type="region of interest" description="Disordered" evidence="1">
    <location>
        <begin position="1"/>
        <end position="20"/>
    </location>
</feature>
<feature type="transmembrane region" description="Helical" evidence="2">
    <location>
        <begin position="234"/>
        <end position="255"/>
    </location>
</feature>
<evidence type="ECO:0000313" key="3">
    <source>
        <dbReference type="EMBL" id="EKM78830.1"/>
    </source>
</evidence>
<feature type="transmembrane region" description="Helical" evidence="2">
    <location>
        <begin position="194"/>
        <end position="214"/>
    </location>
</feature>
<dbReference type="Proteomes" id="UP000008493">
    <property type="component" value="Unassembled WGS sequence"/>
</dbReference>
<gene>
    <name evidence="3" type="ORF">AGABI1DRAFT_107302</name>
</gene>
<feature type="transmembrane region" description="Helical" evidence="2">
    <location>
        <begin position="267"/>
        <end position="292"/>
    </location>
</feature>
<dbReference type="InParanoid" id="K5XUP5"/>
<keyword evidence="2" id="KW-0472">Membrane</keyword>
<feature type="transmembrane region" description="Helical" evidence="2">
    <location>
        <begin position="298"/>
        <end position="323"/>
    </location>
</feature>
<keyword evidence="4" id="KW-1185">Reference proteome</keyword>
<dbReference type="RefSeq" id="XP_007330619.1">
    <property type="nucleotide sequence ID" value="XM_007330557.1"/>
</dbReference>
<reference evidence="4" key="1">
    <citation type="journal article" date="2012" name="Proc. Natl. Acad. Sci. U.S.A.">
        <title>Genome sequence of the button mushroom Agaricus bisporus reveals mechanisms governing adaptation to a humic-rich ecological niche.</title>
        <authorList>
            <person name="Morin E."/>
            <person name="Kohler A."/>
            <person name="Baker A.R."/>
            <person name="Foulongne-Oriol M."/>
            <person name="Lombard V."/>
            <person name="Nagy L.G."/>
            <person name="Ohm R.A."/>
            <person name="Patyshakuliyeva A."/>
            <person name="Brun A."/>
            <person name="Aerts A.L."/>
            <person name="Bailey A.M."/>
            <person name="Billette C."/>
            <person name="Coutinho P.M."/>
            <person name="Deakin G."/>
            <person name="Doddapaneni H."/>
            <person name="Floudas D."/>
            <person name="Grimwood J."/>
            <person name="Hilden K."/>
            <person name="Kuees U."/>
            <person name="LaButti K.M."/>
            <person name="Lapidus A."/>
            <person name="Lindquist E.A."/>
            <person name="Lucas S.M."/>
            <person name="Murat C."/>
            <person name="Riley R.W."/>
            <person name="Salamov A.A."/>
            <person name="Schmutz J."/>
            <person name="Subramanian V."/>
            <person name="Woesten H.A.B."/>
            <person name="Xu J."/>
            <person name="Eastwood D.C."/>
            <person name="Foster G.D."/>
            <person name="Sonnenberg A.S."/>
            <person name="Cullen D."/>
            <person name="de Vries R.P."/>
            <person name="Lundell T."/>
            <person name="Hibbett D.S."/>
            <person name="Henrissat B."/>
            <person name="Burton K.S."/>
            <person name="Kerrigan R.W."/>
            <person name="Challen M.P."/>
            <person name="Grigoriev I.V."/>
            <person name="Martin F."/>
        </authorList>
    </citation>
    <scope>NUCLEOTIDE SEQUENCE [LARGE SCALE GENOMIC DNA]</scope>
    <source>
        <strain evidence="4">JB137-S8 / ATCC MYA-4627 / FGSC 10392</strain>
    </source>
</reference>
<evidence type="ECO:0000256" key="2">
    <source>
        <dbReference type="SAM" id="Phobius"/>
    </source>
</evidence>
<dbReference type="OMA" id="AIEAFIM"/>
<evidence type="ECO:0000313" key="4">
    <source>
        <dbReference type="Proteomes" id="UP000008493"/>
    </source>
</evidence>
<dbReference type="KEGG" id="abp:AGABI1DRAFT107302"/>
<dbReference type="eggNOG" id="ENOG502SMYJ">
    <property type="taxonomic scope" value="Eukaryota"/>
</dbReference>
<feature type="transmembrane region" description="Helical" evidence="2">
    <location>
        <begin position="118"/>
        <end position="142"/>
    </location>
</feature>
<dbReference type="OrthoDB" id="2756618at2759"/>
<keyword evidence="2" id="KW-0812">Transmembrane</keyword>
<dbReference type="EMBL" id="JH971391">
    <property type="protein sequence ID" value="EKM78830.1"/>
    <property type="molecule type" value="Genomic_DNA"/>
</dbReference>
<feature type="transmembrane region" description="Helical" evidence="2">
    <location>
        <begin position="79"/>
        <end position="106"/>
    </location>
</feature>